<evidence type="ECO:0000313" key="1">
    <source>
        <dbReference type="EMBL" id="OBZ65400.1"/>
    </source>
</evidence>
<keyword evidence="2" id="KW-1185">Reference proteome</keyword>
<dbReference type="EMBL" id="LUGG01000044">
    <property type="protein sequence ID" value="OBZ65400.1"/>
    <property type="molecule type" value="Genomic_DNA"/>
</dbReference>
<gene>
    <name evidence="1" type="ORF">A0H81_14563</name>
</gene>
<name>A0A1C7LL74_GRIFR</name>
<accession>A0A1C7LL74</accession>
<reference evidence="1 2" key="1">
    <citation type="submission" date="2016-03" db="EMBL/GenBank/DDBJ databases">
        <title>Whole genome sequencing of Grifola frondosa 9006-11.</title>
        <authorList>
            <person name="Min B."/>
            <person name="Park H."/>
            <person name="Kim J.-G."/>
            <person name="Cho H."/>
            <person name="Oh Y.-L."/>
            <person name="Kong W.-S."/>
            <person name="Choi I.-G."/>
        </authorList>
    </citation>
    <scope>NUCLEOTIDE SEQUENCE [LARGE SCALE GENOMIC DNA]</scope>
    <source>
        <strain evidence="1 2">9006-11</strain>
    </source>
</reference>
<dbReference type="AlphaFoldDB" id="A0A1C7LL74"/>
<sequence>MIEPCADHDNAAVIPRIPPRECYDITGQITSVPCAPLSQSPSPCAYLYDDISKVLLMLRVLDVGNDGYRIMA</sequence>
<protein>
    <submittedName>
        <fullName evidence="1">Uncharacterized protein</fullName>
    </submittedName>
</protein>
<organism evidence="1 2">
    <name type="scientific">Grifola frondosa</name>
    <name type="common">Maitake</name>
    <name type="synonym">Polyporus frondosus</name>
    <dbReference type="NCBI Taxonomy" id="5627"/>
    <lineage>
        <taxon>Eukaryota</taxon>
        <taxon>Fungi</taxon>
        <taxon>Dikarya</taxon>
        <taxon>Basidiomycota</taxon>
        <taxon>Agaricomycotina</taxon>
        <taxon>Agaricomycetes</taxon>
        <taxon>Polyporales</taxon>
        <taxon>Grifolaceae</taxon>
        <taxon>Grifola</taxon>
    </lineage>
</organism>
<comment type="caution">
    <text evidence="1">The sequence shown here is derived from an EMBL/GenBank/DDBJ whole genome shotgun (WGS) entry which is preliminary data.</text>
</comment>
<evidence type="ECO:0000313" key="2">
    <source>
        <dbReference type="Proteomes" id="UP000092993"/>
    </source>
</evidence>
<proteinExistence type="predicted"/>
<dbReference type="Proteomes" id="UP000092993">
    <property type="component" value="Unassembled WGS sequence"/>
</dbReference>